<gene>
    <name evidence="1" type="ORF">H1P_4070005</name>
</gene>
<protein>
    <submittedName>
        <fullName evidence="1">Uncharacterized protein</fullName>
    </submittedName>
</protein>
<dbReference type="Proteomes" id="UP000320055">
    <property type="component" value="Unassembled WGS sequence"/>
</dbReference>
<dbReference type="AlphaFoldDB" id="A0A563VXE3"/>
<accession>A0A563VXE3</accession>
<keyword evidence="2" id="KW-1185">Reference proteome</keyword>
<organism evidence="1 2">
    <name type="scientific">Hyella patelloides LEGE 07179</name>
    <dbReference type="NCBI Taxonomy" id="945734"/>
    <lineage>
        <taxon>Bacteria</taxon>
        <taxon>Bacillati</taxon>
        <taxon>Cyanobacteriota</taxon>
        <taxon>Cyanophyceae</taxon>
        <taxon>Pleurocapsales</taxon>
        <taxon>Hyellaceae</taxon>
        <taxon>Hyella</taxon>
    </lineage>
</organism>
<reference evidence="1 2" key="1">
    <citation type="submission" date="2019-01" db="EMBL/GenBank/DDBJ databases">
        <authorList>
            <person name="Brito A."/>
        </authorList>
    </citation>
    <scope>NUCLEOTIDE SEQUENCE [LARGE SCALE GENOMIC DNA]</scope>
    <source>
        <strain evidence="1">1</strain>
    </source>
</reference>
<evidence type="ECO:0000313" key="2">
    <source>
        <dbReference type="Proteomes" id="UP000320055"/>
    </source>
</evidence>
<evidence type="ECO:0000313" key="1">
    <source>
        <dbReference type="EMBL" id="VEP16122.1"/>
    </source>
</evidence>
<name>A0A563VXE3_9CYAN</name>
<proteinExistence type="predicted"/>
<sequence length="44" mass="5250">MLIVFYFRLEGYEYLNLLDKILELLNVIFLYGVVLNKLVQVTNI</sequence>
<dbReference type="EMBL" id="CAACVJ010000343">
    <property type="protein sequence ID" value="VEP16122.1"/>
    <property type="molecule type" value="Genomic_DNA"/>
</dbReference>